<comment type="catalytic activity">
    <reaction evidence="8 10">
        <text>dITP + H2O = dIMP + diphosphate + H(+)</text>
        <dbReference type="Rhea" id="RHEA:28342"/>
        <dbReference type="ChEBI" id="CHEBI:15377"/>
        <dbReference type="ChEBI" id="CHEBI:15378"/>
        <dbReference type="ChEBI" id="CHEBI:33019"/>
        <dbReference type="ChEBI" id="CHEBI:61194"/>
        <dbReference type="ChEBI" id="CHEBI:61382"/>
        <dbReference type="EC" id="3.6.1.66"/>
    </reaction>
</comment>
<protein>
    <recommendedName>
        <fullName evidence="10">dITP/XTP pyrophosphatase</fullName>
        <ecNumber evidence="10">3.6.1.66</ecNumber>
    </recommendedName>
    <alternativeName>
        <fullName evidence="10">Non-canonical purine NTP pyrophosphatase</fullName>
    </alternativeName>
    <alternativeName>
        <fullName evidence="10">Non-standard purine NTP pyrophosphatase</fullName>
    </alternativeName>
    <alternativeName>
        <fullName evidence="10">Nucleoside-triphosphate diphosphatase</fullName>
    </alternativeName>
    <alternativeName>
        <fullName evidence="10">Nucleoside-triphosphate pyrophosphatase</fullName>
        <shortName evidence="10">NTPase</shortName>
    </alternativeName>
</protein>
<comment type="cofactor">
    <cofactor evidence="10">
        <name>Mg(2+)</name>
        <dbReference type="ChEBI" id="CHEBI:18420"/>
    </cofactor>
    <text evidence="10">Binds 1 Mg(2+) ion per subunit.</text>
</comment>
<evidence type="ECO:0000313" key="13">
    <source>
        <dbReference type="Proteomes" id="UP001154312"/>
    </source>
</evidence>
<keyword evidence="4 10" id="KW-0547">Nucleotide-binding</keyword>
<reference evidence="12" key="1">
    <citation type="submission" date="2022-02" db="EMBL/GenBank/DDBJ databases">
        <authorList>
            <person name="Leng L."/>
        </authorList>
    </citation>
    <scope>NUCLEOTIDE SEQUENCE</scope>
    <source>
        <strain evidence="12">JI</strain>
    </source>
</reference>
<dbReference type="EC" id="3.6.1.66" evidence="10"/>
<keyword evidence="5 10" id="KW-0378">Hydrolase</keyword>
<evidence type="ECO:0000256" key="1">
    <source>
        <dbReference type="ARBA" id="ARBA00008023"/>
    </source>
</evidence>
<feature type="binding site" evidence="10">
    <location>
        <position position="175"/>
    </location>
    <ligand>
        <name>substrate</name>
    </ligand>
</feature>
<comment type="function">
    <text evidence="10">Pyrophosphatase that catalyzes the hydrolysis of nucleoside triphosphates to their monophosphate derivatives, with a high preference for the non-canonical purine nucleotides XTP (xanthosine triphosphate), dITP (deoxyinosine triphosphate) and ITP. Seems to function as a house-cleaning enzyme that removes non-canonical purine nucleotides from the nucleotide pool, thus preventing their incorporation into DNA/RNA and avoiding chromosomal lesions.</text>
</comment>
<name>A0A9X4JUS9_9FIRM</name>
<dbReference type="PANTHER" id="PTHR11067:SF9">
    <property type="entry name" value="INOSINE TRIPHOSPHATE PYROPHOSPHATASE"/>
    <property type="match status" value="1"/>
</dbReference>
<dbReference type="GO" id="GO:0005829">
    <property type="term" value="C:cytosol"/>
    <property type="evidence" value="ECO:0007669"/>
    <property type="project" value="TreeGrafter"/>
</dbReference>
<comment type="catalytic activity">
    <reaction evidence="10">
        <text>ITP + H2O = IMP + diphosphate + H(+)</text>
        <dbReference type="Rhea" id="RHEA:29399"/>
        <dbReference type="ChEBI" id="CHEBI:15377"/>
        <dbReference type="ChEBI" id="CHEBI:15378"/>
        <dbReference type="ChEBI" id="CHEBI:33019"/>
        <dbReference type="ChEBI" id="CHEBI:58053"/>
        <dbReference type="ChEBI" id="CHEBI:61402"/>
        <dbReference type="EC" id="3.6.1.66"/>
    </reaction>
</comment>
<dbReference type="AlphaFoldDB" id="A0A9X4JUS9"/>
<comment type="catalytic activity">
    <reaction evidence="9 10">
        <text>XTP + H2O = XMP + diphosphate + H(+)</text>
        <dbReference type="Rhea" id="RHEA:28610"/>
        <dbReference type="ChEBI" id="CHEBI:15377"/>
        <dbReference type="ChEBI" id="CHEBI:15378"/>
        <dbReference type="ChEBI" id="CHEBI:33019"/>
        <dbReference type="ChEBI" id="CHEBI:57464"/>
        <dbReference type="ChEBI" id="CHEBI:61314"/>
        <dbReference type="EC" id="3.6.1.66"/>
    </reaction>
</comment>
<feature type="binding site" evidence="10">
    <location>
        <begin position="7"/>
        <end position="12"/>
    </location>
    <ligand>
        <name>substrate</name>
    </ligand>
</feature>
<gene>
    <name evidence="12" type="ORF">L7E55_15780</name>
</gene>
<comment type="subunit">
    <text evidence="2 10">Homodimer.</text>
</comment>
<evidence type="ECO:0000256" key="4">
    <source>
        <dbReference type="ARBA" id="ARBA00022741"/>
    </source>
</evidence>
<evidence type="ECO:0000256" key="9">
    <source>
        <dbReference type="ARBA" id="ARBA00052017"/>
    </source>
</evidence>
<dbReference type="NCBIfam" id="NF011397">
    <property type="entry name" value="PRK14822.1"/>
    <property type="match status" value="1"/>
</dbReference>
<dbReference type="InterPro" id="IPR020922">
    <property type="entry name" value="dITP/XTP_pyrophosphatase"/>
</dbReference>
<dbReference type="GO" id="GO:0009146">
    <property type="term" value="P:purine nucleoside triphosphate catabolic process"/>
    <property type="evidence" value="ECO:0007669"/>
    <property type="project" value="UniProtKB-UniRule"/>
</dbReference>
<dbReference type="GO" id="GO:0000166">
    <property type="term" value="F:nucleotide binding"/>
    <property type="evidence" value="ECO:0007669"/>
    <property type="project" value="UniProtKB-KW"/>
</dbReference>
<dbReference type="GO" id="GO:0036222">
    <property type="term" value="F:XTP diphosphatase activity"/>
    <property type="evidence" value="ECO:0007669"/>
    <property type="project" value="UniProtKB-UniRule"/>
</dbReference>
<accession>A0A9X4JUS9</accession>
<dbReference type="InterPro" id="IPR002637">
    <property type="entry name" value="RdgB/HAM1"/>
</dbReference>
<keyword evidence="13" id="KW-1185">Reference proteome</keyword>
<dbReference type="CDD" id="cd00515">
    <property type="entry name" value="HAM1"/>
    <property type="match status" value="1"/>
</dbReference>
<dbReference type="PANTHER" id="PTHR11067">
    <property type="entry name" value="INOSINE TRIPHOSPHATE PYROPHOSPHATASE/HAM1 PROTEIN"/>
    <property type="match status" value="1"/>
</dbReference>
<dbReference type="Pfam" id="PF01725">
    <property type="entry name" value="Ham1p_like"/>
    <property type="match status" value="1"/>
</dbReference>
<evidence type="ECO:0000256" key="3">
    <source>
        <dbReference type="ARBA" id="ARBA00022723"/>
    </source>
</evidence>
<dbReference type="EMBL" id="JAKOAV010000043">
    <property type="protein sequence ID" value="MDF9409790.1"/>
    <property type="molecule type" value="Genomic_DNA"/>
</dbReference>
<dbReference type="Proteomes" id="UP001154312">
    <property type="component" value="Unassembled WGS sequence"/>
</dbReference>
<dbReference type="HAMAP" id="MF_01405">
    <property type="entry name" value="Non_canon_purine_NTPase"/>
    <property type="match status" value="1"/>
</dbReference>
<comment type="caution">
    <text evidence="12">The sequence shown here is derived from an EMBL/GenBank/DDBJ whole genome shotgun (WGS) entry which is preliminary data.</text>
</comment>
<dbReference type="GO" id="GO:0046872">
    <property type="term" value="F:metal ion binding"/>
    <property type="evidence" value="ECO:0007669"/>
    <property type="project" value="UniProtKB-KW"/>
</dbReference>
<dbReference type="Gene3D" id="3.90.950.10">
    <property type="match status" value="1"/>
</dbReference>
<comment type="similarity">
    <text evidence="1 10 11">Belongs to the HAM1 NTPase family.</text>
</comment>
<evidence type="ECO:0000256" key="8">
    <source>
        <dbReference type="ARBA" id="ARBA00051875"/>
    </source>
</evidence>
<dbReference type="GO" id="GO:0036220">
    <property type="term" value="F:ITP diphosphatase activity"/>
    <property type="evidence" value="ECO:0007669"/>
    <property type="project" value="UniProtKB-UniRule"/>
</dbReference>
<evidence type="ECO:0000256" key="5">
    <source>
        <dbReference type="ARBA" id="ARBA00022801"/>
    </source>
</evidence>
<feature type="binding site" evidence="10">
    <location>
        <begin position="152"/>
        <end position="155"/>
    </location>
    <ligand>
        <name>substrate</name>
    </ligand>
</feature>
<keyword evidence="3 10" id="KW-0479">Metal-binding</keyword>
<organism evidence="12 13">
    <name type="scientific">Pelotomaculum isophthalicicum JI</name>
    <dbReference type="NCBI Taxonomy" id="947010"/>
    <lineage>
        <taxon>Bacteria</taxon>
        <taxon>Bacillati</taxon>
        <taxon>Bacillota</taxon>
        <taxon>Clostridia</taxon>
        <taxon>Eubacteriales</taxon>
        <taxon>Desulfotomaculaceae</taxon>
        <taxon>Pelotomaculum</taxon>
    </lineage>
</organism>
<evidence type="ECO:0000256" key="11">
    <source>
        <dbReference type="RuleBase" id="RU003781"/>
    </source>
</evidence>
<dbReference type="GO" id="GO:0009117">
    <property type="term" value="P:nucleotide metabolic process"/>
    <property type="evidence" value="ECO:0007669"/>
    <property type="project" value="UniProtKB-KW"/>
</dbReference>
<dbReference type="RefSeq" id="WP_277445298.1">
    <property type="nucleotide sequence ID" value="NZ_JAKOAV010000043.1"/>
</dbReference>
<feature type="active site" description="Proton acceptor" evidence="10">
    <location>
        <position position="69"/>
    </location>
</feature>
<feature type="binding site" evidence="10">
    <location>
        <position position="40"/>
    </location>
    <ligand>
        <name>Mg(2+)</name>
        <dbReference type="ChEBI" id="CHEBI:18420"/>
    </ligand>
</feature>
<dbReference type="InterPro" id="IPR029001">
    <property type="entry name" value="ITPase-like_fam"/>
</dbReference>
<proteinExistence type="inferred from homology"/>
<dbReference type="GO" id="GO:0017111">
    <property type="term" value="F:ribonucleoside triphosphate phosphatase activity"/>
    <property type="evidence" value="ECO:0007669"/>
    <property type="project" value="InterPro"/>
</dbReference>
<feature type="binding site" evidence="10">
    <location>
        <position position="69"/>
    </location>
    <ligand>
        <name>Mg(2+)</name>
        <dbReference type="ChEBI" id="CHEBI:18420"/>
    </ligand>
</feature>
<keyword evidence="7 10" id="KW-0546">Nucleotide metabolism</keyword>
<keyword evidence="6 10" id="KW-0460">Magnesium</keyword>
<dbReference type="NCBIfam" id="TIGR00042">
    <property type="entry name" value="RdgB/HAM1 family non-canonical purine NTP pyrophosphatase"/>
    <property type="match status" value="1"/>
</dbReference>
<evidence type="ECO:0000313" key="12">
    <source>
        <dbReference type="EMBL" id="MDF9409790.1"/>
    </source>
</evidence>
<evidence type="ECO:0000256" key="6">
    <source>
        <dbReference type="ARBA" id="ARBA00022842"/>
    </source>
</evidence>
<sequence length="203" mass="21844">MKLVLATNNKGKVRELSEMLVSYGIKVLSLNDFPQVGDIEEDGKTFKENAVKKATVTAGLTGLTALADDSGLEVDYLDGAPGVYSARFAGTEKSDSANNEKLLNLLAGLPPYKRTARFQCVIAIARPGGSVHTVQGTCEGVIAGEPRGDMGFGYDPLFYLPEYGKTFAEIDLPLKNKISHRGKALAQALEYLSELSNKEINRG</sequence>
<feature type="binding site" evidence="10">
    <location>
        <position position="70"/>
    </location>
    <ligand>
        <name>substrate</name>
    </ligand>
</feature>
<dbReference type="GO" id="GO:0035870">
    <property type="term" value="F:dITP diphosphatase activity"/>
    <property type="evidence" value="ECO:0007669"/>
    <property type="project" value="UniProtKB-UniRule"/>
</dbReference>
<feature type="binding site" evidence="10">
    <location>
        <begin position="180"/>
        <end position="181"/>
    </location>
    <ligand>
        <name>substrate</name>
    </ligand>
</feature>
<dbReference type="FunFam" id="3.90.950.10:FF:000001">
    <property type="entry name" value="dITP/XTP pyrophosphatase"/>
    <property type="match status" value="1"/>
</dbReference>
<evidence type="ECO:0000256" key="10">
    <source>
        <dbReference type="HAMAP-Rule" id="MF_01405"/>
    </source>
</evidence>
<evidence type="ECO:0000256" key="7">
    <source>
        <dbReference type="ARBA" id="ARBA00023080"/>
    </source>
</evidence>
<evidence type="ECO:0000256" key="2">
    <source>
        <dbReference type="ARBA" id="ARBA00011738"/>
    </source>
</evidence>
<dbReference type="SUPFAM" id="SSF52972">
    <property type="entry name" value="ITPase-like"/>
    <property type="match status" value="1"/>
</dbReference>